<dbReference type="Proteomes" id="UP001152592">
    <property type="component" value="Unassembled WGS sequence"/>
</dbReference>
<feature type="coiled-coil region" evidence="9">
    <location>
        <begin position="104"/>
        <end position="143"/>
    </location>
</feature>
<dbReference type="PROSITE" id="PS51675">
    <property type="entry name" value="SAM_MT_TRM10"/>
    <property type="match status" value="1"/>
</dbReference>
<evidence type="ECO:0000256" key="5">
    <source>
        <dbReference type="ARBA" id="ARBA00022691"/>
    </source>
</evidence>
<feature type="domain" description="SAM-dependent MTase TRM10-type" evidence="11">
    <location>
        <begin position="138"/>
        <end position="359"/>
    </location>
</feature>
<keyword evidence="3" id="KW-0489">Methyltransferase</keyword>
<dbReference type="CDD" id="cd18089">
    <property type="entry name" value="SPOUT_Trm10-like"/>
    <property type="match status" value="1"/>
</dbReference>
<dbReference type="GO" id="GO:0052905">
    <property type="term" value="F:tRNA (guanosine(9)-N1)-methyltransferase activity"/>
    <property type="evidence" value="ECO:0007669"/>
    <property type="project" value="UniProtKB-EC"/>
</dbReference>
<dbReference type="PANTHER" id="PTHR13563">
    <property type="entry name" value="TRNA (GUANINE-9-) METHYLTRANSFERASE"/>
    <property type="match status" value="1"/>
</dbReference>
<feature type="compositionally biased region" description="Basic and acidic residues" evidence="10">
    <location>
        <begin position="1"/>
        <end position="15"/>
    </location>
</feature>
<sequence>MDEDERPRKLPKLDNENQDNNETLGPAMTGAGDVAGKDSESAVANEPQDLSEFTVQKTTTTPDQPNPSNETEGAAPALSKNQLKKLRKSQRFEEKRAFMKAQKKDKLIEKKERLQAQFDEARATGGEEAVEKLRQEIRDKRAKAKPGRTTLIPISLVMDCSYDELMEPRERVSLAGQLTRTYSDNNRAPYHGQIMFSSFDKLLKERFDTVLWAHKNWKHIRFLQEDFVHAAGLAKEIMTGPKGGRLAGPFAEQPDAKPEDGEIIYLSSDSENTLTELKPYSTYIVGALVDKNRHKAVCYKNAVAKGIKTAKLPIGQYISLAHRKVLATNHVVEIMLKWLEVRDWGEAFMQVIPTRKGGALIEKKLGDEEAAGEAAEDADDGEDGEDAEEDLSEEQLQAEQMKQLEEINAVEGVEDGKE</sequence>
<dbReference type="GO" id="GO:0000049">
    <property type="term" value="F:tRNA binding"/>
    <property type="evidence" value="ECO:0007669"/>
    <property type="project" value="TreeGrafter"/>
</dbReference>
<comment type="caution">
    <text evidence="12">The sequence shown here is derived from an EMBL/GenBank/DDBJ whole genome shotgun (WGS) entry which is preliminary data.</text>
</comment>
<evidence type="ECO:0000256" key="3">
    <source>
        <dbReference type="ARBA" id="ARBA00022603"/>
    </source>
</evidence>
<evidence type="ECO:0000256" key="9">
    <source>
        <dbReference type="SAM" id="Coils"/>
    </source>
</evidence>
<accession>A0A9W4J7C6</accession>
<evidence type="ECO:0000256" key="6">
    <source>
        <dbReference type="ARBA" id="ARBA00031792"/>
    </source>
</evidence>
<organism evidence="12 13">
    <name type="scientific">Penicillium salamii</name>
    <dbReference type="NCBI Taxonomy" id="1612424"/>
    <lineage>
        <taxon>Eukaryota</taxon>
        <taxon>Fungi</taxon>
        <taxon>Dikarya</taxon>
        <taxon>Ascomycota</taxon>
        <taxon>Pezizomycotina</taxon>
        <taxon>Eurotiomycetes</taxon>
        <taxon>Eurotiomycetidae</taxon>
        <taxon>Eurotiales</taxon>
        <taxon>Aspergillaceae</taxon>
        <taxon>Penicillium</taxon>
    </lineage>
</organism>
<dbReference type="GO" id="GO:0002939">
    <property type="term" value="P:tRNA N1-guanine methylation"/>
    <property type="evidence" value="ECO:0007669"/>
    <property type="project" value="TreeGrafter"/>
</dbReference>
<dbReference type="OrthoDB" id="3945172at2759"/>
<dbReference type="EC" id="2.1.1.221" evidence="1"/>
<dbReference type="PANTHER" id="PTHR13563:SF13">
    <property type="entry name" value="TRNA METHYLTRANSFERASE 10 HOMOLOG A"/>
    <property type="match status" value="1"/>
</dbReference>
<evidence type="ECO:0000256" key="1">
    <source>
        <dbReference type="ARBA" id="ARBA00012797"/>
    </source>
</evidence>
<dbReference type="Gene3D" id="3.40.1280.30">
    <property type="match status" value="1"/>
</dbReference>
<protein>
    <recommendedName>
        <fullName evidence="2">tRNA (guanine(9)-N1)-methyltransferase</fullName>
        <ecNumber evidence="1">2.1.1.221</ecNumber>
    </recommendedName>
    <alternativeName>
        <fullName evidence="7">tRNA methyltransferase 10</fullName>
    </alternativeName>
    <alternativeName>
        <fullName evidence="6">tRNA(m1G9)-methyltransferase</fullName>
    </alternativeName>
</protein>
<evidence type="ECO:0000256" key="7">
    <source>
        <dbReference type="ARBA" id="ARBA00032166"/>
    </source>
</evidence>
<dbReference type="EMBL" id="CAJVPD010000229">
    <property type="protein sequence ID" value="CAG8373783.1"/>
    <property type="molecule type" value="Genomic_DNA"/>
</dbReference>
<name>A0A9W4J7C6_9EURO</name>
<evidence type="ECO:0000256" key="2">
    <source>
        <dbReference type="ARBA" id="ARBA00020451"/>
    </source>
</evidence>
<evidence type="ECO:0000313" key="13">
    <source>
        <dbReference type="Proteomes" id="UP001152592"/>
    </source>
</evidence>
<keyword evidence="9" id="KW-0175">Coiled coil</keyword>
<dbReference type="InterPro" id="IPR007356">
    <property type="entry name" value="tRNA_m1G_MeTrfase_euk"/>
</dbReference>
<comment type="catalytic activity">
    <reaction evidence="8">
        <text>guanosine(9) in tRNA + S-adenosyl-L-methionine = N(1)-methylguanosine(9) in tRNA + S-adenosyl-L-homocysteine + H(+)</text>
        <dbReference type="Rhea" id="RHEA:43156"/>
        <dbReference type="Rhea" id="RHEA-COMP:10367"/>
        <dbReference type="Rhea" id="RHEA-COMP:10368"/>
        <dbReference type="ChEBI" id="CHEBI:15378"/>
        <dbReference type="ChEBI" id="CHEBI:57856"/>
        <dbReference type="ChEBI" id="CHEBI:59789"/>
        <dbReference type="ChEBI" id="CHEBI:73542"/>
        <dbReference type="ChEBI" id="CHEBI:74269"/>
        <dbReference type="EC" id="2.1.1.221"/>
    </reaction>
</comment>
<gene>
    <name evidence="12" type="ORF">PSALAMII_LOCUS4929</name>
</gene>
<evidence type="ECO:0000313" key="12">
    <source>
        <dbReference type="EMBL" id="CAG8373783.1"/>
    </source>
</evidence>
<dbReference type="InterPro" id="IPR028564">
    <property type="entry name" value="MT_TRM10-typ"/>
</dbReference>
<evidence type="ECO:0000256" key="10">
    <source>
        <dbReference type="SAM" id="MobiDB-lite"/>
    </source>
</evidence>
<reference evidence="12" key="1">
    <citation type="submission" date="2021-07" db="EMBL/GenBank/DDBJ databases">
        <authorList>
            <person name="Branca A.L. A."/>
        </authorList>
    </citation>
    <scope>NUCLEOTIDE SEQUENCE</scope>
</reference>
<keyword evidence="5" id="KW-0949">S-adenosyl-L-methionine</keyword>
<evidence type="ECO:0000256" key="4">
    <source>
        <dbReference type="ARBA" id="ARBA00022679"/>
    </source>
</evidence>
<proteinExistence type="predicted"/>
<feature type="region of interest" description="Disordered" evidence="10">
    <location>
        <begin position="365"/>
        <end position="400"/>
    </location>
</feature>
<feature type="compositionally biased region" description="Polar residues" evidence="10">
    <location>
        <begin position="51"/>
        <end position="71"/>
    </location>
</feature>
<evidence type="ECO:0000256" key="8">
    <source>
        <dbReference type="ARBA" id="ARBA00048434"/>
    </source>
</evidence>
<keyword evidence="4" id="KW-0808">Transferase</keyword>
<evidence type="ECO:0000259" key="11">
    <source>
        <dbReference type="PROSITE" id="PS51675"/>
    </source>
</evidence>
<dbReference type="InterPro" id="IPR038459">
    <property type="entry name" value="MT_TRM10-typ_sf"/>
</dbReference>
<dbReference type="GO" id="GO:0005634">
    <property type="term" value="C:nucleus"/>
    <property type="evidence" value="ECO:0007669"/>
    <property type="project" value="TreeGrafter"/>
</dbReference>
<dbReference type="AlphaFoldDB" id="A0A9W4J7C6"/>
<feature type="compositionally biased region" description="Acidic residues" evidence="10">
    <location>
        <begin position="368"/>
        <end position="393"/>
    </location>
</feature>
<feature type="region of interest" description="Disordered" evidence="10">
    <location>
        <begin position="1"/>
        <end position="91"/>
    </location>
</feature>